<keyword evidence="1 4" id="KW-0808">Transferase</keyword>
<proteinExistence type="predicted"/>
<evidence type="ECO:0000256" key="2">
    <source>
        <dbReference type="ARBA" id="ARBA00022741"/>
    </source>
</evidence>
<dbReference type="GO" id="GO:0005524">
    <property type="term" value="F:ATP binding"/>
    <property type="evidence" value="ECO:0007669"/>
    <property type="project" value="UniProtKB-KW"/>
</dbReference>
<keyword evidence="4" id="KW-0328">Glycosyltransferase</keyword>
<dbReference type="PANTHER" id="PTHR30201">
    <property type="entry name" value="TRIPHOSPHORIBOSYL-DEPHOSPHO-COA SYNTHASE"/>
    <property type="match status" value="1"/>
</dbReference>
<dbReference type="EC" id="2.4.2.52" evidence="4"/>
<organism evidence="4">
    <name type="scientific">bioreactor metagenome</name>
    <dbReference type="NCBI Taxonomy" id="1076179"/>
    <lineage>
        <taxon>unclassified sequences</taxon>
        <taxon>metagenomes</taxon>
        <taxon>ecological metagenomes</taxon>
    </lineage>
</organism>
<keyword evidence="3" id="KW-0067">ATP-binding</keyword>
<dbReference type="PANTHER" id="PTHR30201:SF2">
    <property type="entry name" value="2-(5''-TRIPHOSPHORIBOSYL)-3'-DEPHOSPHOCOENZYME-A SYNTHASE"/>
    <property type="match status" value="1"/>
</dbReference>
<dbReference type="AlphaFoldDB" id="A0A644XPG1"/>
<dbReference type="Pfam" id="PF01874">
    <property type="entry name" value="CitG"/>
    <property type="match status" value="1"/>
</dbReference>
<evidence type="ECO:0000313" key="4">
    <source>
        <dbReference type="EMBL" id="MPM18086.1"/>
    </source>
</evidence>
<reference evidence="4" key="1">
    <citation type="submission" date="2019-08" db="EMBL/GenBank/DDBJ databases">
        <authorList>
            <person name="Kucharzyk K."/>
            <person name="Murdoch R.W."/>
            <person name="Higgins S."/>
            <person name="Loffler F."/>
        </authorList>
    </citation>
    <scope>NUCLEOTIDE SEQUENCE</scope>
</reference>
<dbReference type="Gene3D" id="1.10.4200.10">
    <property type="entry name" value="Triphosphoribosyl-dephospho-CoA protein"/>
    <property type="match status" value="1"/>
</dbReference>
<gene>
    <name evidence="4" type="primary">citG_6</name>
    <name evidence="4" type="ORF">SDC9_64492</name>
</gene>
<dbReference type="GO" id="GO:0046917">
    <property type="term" value="F:triphosphoribosyl-dephospho-CoA synthase activity"/>
    <property type="evidence" value="ECO:0007669"/>
    <property type="project" value="UniProtKB-EC"/>
</dbReference>
<evidence type="ECO:0000256" key="3">
    <source>
        <dbReference type="ARBA" id="ARBA00022840"/>
    </source>
</evidence>
<dbReference type="EMBL" id="VSSQ01002917">
    <property type="protein sequence ID" value="MPM18086.1"/>
    <property type="molecule type" value="Genomic_DNA"/>
</dbReference>
<dbReference type="InterPro" id="IPR002736">
    <property type="entry name" value="CitG"/>
</dbReference>
<keyword evidence="2" id="KW-0547">Nucleotide-binding</keyword>
<dbReference type="GO" id="GO:0051191">
    <property type="term" value="P:prosthetic group biosynthetic process"/>
    <property type="evidence" value="ECO:0007669"/>
    <property type="project" value="TreeGrafter"/>
</dbReference>
<evidence type="ECO:0000256" key="1">
    <source>
        <dbReference type="ARBA" id="ARBA00022679"/>
    </source>
</evidence>
<comment type="caution">
    <text evidence="4">The sequence shown here is derived from an EMBL/GenBank/DDBJ whole genome shotgun (WGS) entry which is preliminary data.</text>
</comment>
<protein>
    <submittedName>
        <fullName evidence="4">2-(5''-triphosphoribosyl)-3'-dephosphocoenzyme-A synthase</fullName>
        <ecNumber evidence="4">2.4.2.52</ecNumber>
    </submittedName>
</protein>
<sequence>MSLSPEQIGLLACEALEFEAQLSPKPGLVDAENSGAHADMDLPLLLKSAEAVRPYFVRFALRGAADAALPPEGRLSTIRQDGLDAENAMFAVTSGVNTHKGAIFLVGVLCYSAGRLSASCKTLSPEAVADDAALVCRGVTRELGASAGRAFARYGTKGARGEAEAGYPSVIQIALPAYQSALRQGAQEIDAWLIALLRLIEQVDDANVLSRCGEAVALEFKQSAGWIADAYPAGGSDLTPAIRALNERCRLWHASPGGAADLLACAKFIYSLTCVTPIRQETL</sequence>
<dbReference type="GO" id="GO:0016757">
    <property type="term" value="F:glycosyltransferase activity"/>
    <property type="evidence" value="ECO:0007669"/>
    <property type="project" value="UniProtKB-KW"/>
</dbReference>
<name>A0A644XPG1_9ZZZZ</name>
<accession>A0A644XPG1</accession>